<protein>
    <submittedName>
        <fullName evidence="1">Uncharacterized protein</fullName>
    </submittedName>
</protein>
<evidence type="ECO:0000313" key="2">
    <source>
        <dbReference type="Proteomes" id="UP000194161"/>
    </source>
</evidence>
<dbReference type="STRING" id="463040.CAL15_03315"/>
<evidence type="ECO:0000313" key="1">
    <source>
        <dbReference type="EMBL" id="ARP93491.1"/>
    </source>
</evidence>
<dbReference type="Proteomes" id="UP000194161">
    <property type="component" value="Chromosome"/>
</dbReference>
<dbReference type="OrthoDB" id="8563547at2"/>
<accession>A0A1W6Z805</accession>
<dbReference type="RefSeq" id="WP_033470653.1">
    <property type="nucleotide sequence ID" value="NZ_CP021111.1"/>
</dbReference>
<gene>
    <name evidence="1" type="ORF">CAL15_03315</name>
</gene>
<organism evidence="1 2">
    <name type="scientific">Bordetella genomosp. 13</name>
    <dbReference type="NCBI Taxonomy" id="463040"/>
    <lineage>
        <taxon>Bacteria</taxon>
        <taxon>Pseudomonadati</taxon>
        <taxon>Pseudomonadota</taxon>
        <taxon>Betaproteobacteria</taxon>
        <taxon>Burkholderiales</taxon>
        <taxon>Alcaligenaceae</taxon>
        <taxon>Bordetella</taxon>
    </lineage>
</organism>
<proteinExistence type="predicted"/>
<reference evidence="1 2" key="1">
    <citation type="submission" date="2017-05" db="EMBL/GenBank/DDBJ databases">
        <title>Complete and WGS of Bordetella genogroups.</title>
        <authorList>
            <person name="Spilker T."/>
            <person name="LiPuma J."/>
        </authorList>
    </citation>
    <scope>NUCLEOTIDE SEQUENCE [LARGE SCALE GENOMIC DNA]</scope>
    <source>
        <strain evidence="1 2">AU7206</strain>
    </source>
</reference>
<name>A0A1W6Z805_9BORD</name>
<dbReference type="KEGG" id="bgm:CAL15_03315"/>
<keyword evidence="2" id="KW-1185">Reference proteome</keyword>
<sequence length="84" mass="8976">MSLASTSPPITAQAARADSIGYLALTFVGKRLPLQVLRSAAGYYIGAFDDHDGPCSRESFEYFPSRDAAAKALATGAWTQRSHP</sequence>
<dbReference type="AlphaFoldDB" id="A0A1W6Z805"/>
<dbReference type="EMBL" id="CP021111">
    <property type="protein sequence ID" value="ARP93491.1"/>
    <property type="molecule type" value="Genomic_DNA"/>
</dbReference>